<feature type="compositionally biased region" description="Basic and acidic residues" evidence="1">
    <location>
        <begin position="1"/>
        <end position="15"/>
    </location>
</feature>
<reference evidence="2" key="1">
    <citation type="journal article" date="2020" name="Stud. Mycol.">
        <title>101 Dothideomycetes genomes: a test case for predicting lifestyles and emergence of pathogens.</title>
        <authorList>
            <person name="Haridas S."/>
            <person name="Albert R."/>
            <person name="Binder M."/>
            <person name="Bloem J."/>
            <person name="Labutti K."/>
            <person name="Salamov A."/>
            <person name="Andreopoulos B."/>
            <person name="Baker S."/>
            <person name="Barry K."/>
            <person name="Bills G."/>
            <person name="Bluhm B."/>
            <person name="Cannon C."/>
            <person name="Castanera R."/>
            <person name="Culley D."/>
            <person name="Daum C."/>
            <person name="Ezra D."/>
            <person name="Gonzalez J."/>
            <person name="Henrissat B."/>
            <person name="Kuo A."/>
            <person name="Liang C."/>
            <person name="Lipzen A."/>
            <person name="Lutzoni F."/>
            <person name="Magnuson J."/>
            <person name="Mondo S."/>
            <person name="Nolan M."/>
            <person name="Ohm R."/>
            <person name="Pangilinan J."/>
            <person name="Park H.-J."/>
            <person name="Ramirez L."/>
            <person name="Alfaro M."/>
            <person name="Sun H."/>
            <person name="Tritt A."/>
            <person name="Yoshinaga Y."/>
            <person name="Zwiers L.-H."/>
            <person name="Turgeon B."/>
            <person name="Goodwin S."/>
            <person name="Spatafora J."/>
            <person name="Crous P."/>
            <person name="Grigoriev I."/>
        </authorList>
    </citation>
    <scope>NUCLEOTIDE SEQUENCE</scope>
    <source>
        <strain evidence="2">CBS 109.77</strain>
    </source>
</reference>
<dbReference type="EMBL" id="MU001745">
    <property type="protein sequence ID" value="KAF2800571.1"/>
    <property type="molecule type" value="Genomic_DNA"/>
</dbReference>
<feature type="region of interest" description="Disordered" evidence="1">
    <location>
        <begin position="1"/>
        <end position="43"/>
    </location>
</feature>
<evidence type="ECO:0000256" key="1">
    <source>
        <dbReference type="SAM" id="MobiDB-lite"/>
    </source>
</evidence>
<name>A0A6A6XVH4_9PLEO</name>
<feature type="compositionally biased region" description="Polar residues" evidence="1">
    <location>
        <begin position="16"/>
        <end position="32"/>
    </location>
</feature>
<proteinExistence type="predicted"/>
<dbReference type="AlphaFoldDB" id="A0A6A6XVH4"/>
<evidence type="ECO:0000313" key="3">
    <source>
        <dbReference type="Proteomes" id="UP000799757"/>
    </source>
</evidence>
<evidence type="ECO:0000313" key="2">
    <source>
        <dbReference type="EMBL" id="KAF2800571.1"/>
    </source>
</evidence>
<dbReference type="Proteomes" id="UP000799757">
    <property type="component" value="Unassembled WGS sequence"/>
</dbReference>
<organism evidence="2 3">
    <name type="scientific">Melanomma pulvis-pyrius CBS 109.77</name>
    <dbReference type="NCBI Taxonomy" id="1314802"/>
    <lineage>
        <taxon>Eukaryota</taxon>
        <taxon>Fungi</taxon>
        <taxon>Dikarya</taxon>
        <taxon>Ascomycota</taxon>
        <taxon>Pezizomycotina</taxon>
        <taxon>Dothideomycetes</taxon>
        <taxon>Pleosporomycetidae</taxon>
        <taxon>Pleosporales</taxon>
        <taxon>Melanommataceae</taxon>
        <taxon>Melanomma</taxon>
    </lineage>
</organism>
<accession>A0A6A6XVH4</accession>
<dbReference type="OrthoDB" id="3797550at2759"/>
<keyword evidence="3" id="KW-1185">Reference proteome</keyword>
<protein>
    <submittedName>
        <fullName evidence="2">Uncharacterized protein</fullName>
    </submittedName>
</protein>
<feature type="compositionally biased region" description="Basic and acidic residues" evidence="1">
    <location>
        <begin position="116"/>
        <end position="129"/>
    </location>
</feature>
<gene>
    <name evidence="2" type="ORF">K505DRAFT_355541</name>
</gene>
<feature type="region of interest" description="Disordered" evidence="1">
    <location>
        <begin position="105"/>
        <end position="147"/>
    </location>
</feature>
<feature type="compositionally biased region" description="Basic and acidic residues" evidence="1">
    <location>
        <begin position="137"/>
        <end position="147"/>
    </location>
</feature>
<sequence length="147" mass="15099">MKPEEEVKVKSETGHSRTLSNSSMGPSIQSEGEATDGEQGIMPHSTVSAVKVAGDIAKGVKAAVDDAVAWAEKKADKLSAEEGGVGPYASPATCLQTSDLDAIASGVLPAMPSQETENKGKTGKSEAKQTDGGTDNHGPKDKESTEE</sequence>